<keyword evidence="1" id="KW-0812">Transmembrane</keyword>
<keyword evidence="3" id="KW-1185">Reference proteome</keyword>
<evidence type="ECO:0000256" key="1">
    <source>
        <dbReference type="SAM" id="Phobius"/>
    </source>
</evidence>
<keyword evidence="2" id="KW-0732">Signal</keyword>
<dbReference type="WBParaSite" id="ACRNAN_scaffold1670.g6455.t1">
    <property type="protein sequence ID" value="ACRNAN_scaffold1670.g6455.t1"/>
    <property type="gene ID" value="ACRNAN_scaffold1670.g6455"/>
</dbReference>
<evidence type="ECO:0000313" key="3">
    <source>
        <dbReference type="Proteomes" id="UP000887540"/>
    </source>
</evidence>
<dbReference type="Proteomes" id="UP000887540">
    <property type="component" value="Unplaced"/>
</dbReference>
<keyword evidence="1" id="KW-0472">Membrane</keyword>
<evidence type="ECO:0000313" key="4">
    <source>
        <dbReference type="WBParaSite" id="ACRNAN_scaffold1670.g6455.t1"/>
    </source>
</evidence>
<reference evidence="4" key="1">
    <citation type="submission" date="2022-11" db="UniProtKB">
        <authorList>
            <consortium name="WormBaseParasite"/>
        </authorList>
    </citation>
    <scope>IDENTIFICATION</scope>
</reference>
<feature type="transmembrane region" description="Helical" evidence="1">
    <location>
        <begin position="275"/>
        <end position="292"/>
    </location>
</feature>
<feature type="signal peptide" evidence="2">
    <location>
        <begin position="1"/>
        <end position="22"/>
    </location>
</feature>
<dbReference type="AlphaFoldDB" id="A0A914D0Z7"/>
<sequence length="294" mass="33835">MEIFWKHSILLVLVHLMEIVGASIKYNQRTFITAKAINFVDPTKHGFRVILLDEFLKTHLAPTLLPTLYITAIPFKKDEIAVSKVYYPDTIYEDKQINIAELKERSWYYLCVEWENFNRHNETTGTDCRIYRTLDRYGKGADTTVTDVEATDVSSQMFMFRIRSVVDFPIRLTASLQGGGQVSSPPSQVFHIIDTSDLDVIFPYLKQDKDYGKLCILEEPLISGYTAMGRLITGMTMEKCYFENLKTKDYELSMFDSEASAFKRAAMASKTFSRPTFWALFCISSLMGIFIGRR</sequence>
<keyword evidence="1" id="KW-1133">Transmembrane helix</keyword>
<feature type="chain" id="PRO_5037126453" evidence="2">
    <location>
        <begin position="23"/>
        <end position="294"/>
    </location>
</feature>
<evidence type="ECO:0000256" key="2">
    <source>
        <dbReference type="SAM" id="SignalP"/>
    </source>
</evidence>
<name>A0A914D0Z7_9BILA</name>
<protein>
    <submittedName>
        <fullName evidence="4">Uncharacterized protein</fullName>
    </submittedName>
</protein>
<accession>A0A914D0Z7</accession>
<proteinExistence type="predicted"/>
<organism evidence="3 4">
    <name type="scientific">Acrobeloides nanus</name>
    <dbReference type="NCBI Taxonomy" id="290746"/>
    <lineage>
        <taxon>Eukaryota</taxon>
        <taxon>Metazoa</taxon>
        <taxon>Ecdysozoa</taxon>
        <taxon>Nematoda</taxon>
        <taxon>Chromadorea</taxon>
        <taxon>Rhabditida</taxon>
        <taxon>Tylenchina</taxon>
        <taxon>Cephalobomorpha</taxon>
        <taxon>Cephaloboidea</taxon>
        <taxon>Cephalobidae</taxon>
        <taxon>Acrobeloides</taxon>
    </lineage>
</organism>